<keyword evidence="3" id="KW-1185">Reference proteome</keyword>
<evidence type="ECO:0000256" key="1">
    <source>
        <dbReference type="SAM" id="Phobius"/>
    </source>
</evidence>
<dbReference type="Proteomes" id="UP000256970">
    <property type="component" value="Unassembled WGS sequence"/>
</dbReference>
<evidence type="ECO:0000313" key="3">
    <source>
        <dbReference type="Proteomes" id="UP000256970"/>
    </source>
</evidence>
<reference evidence="2 3" key="1">
    <citation type="submission" date="2016-10" db="EMBL/GenBank/DDBJ databases">
        <authorList>
            <person name="Cai Z."/>
        </authorList>
    </citation>
    <scope>NUCLEOTIDE SEQUENCE [LARGE SCALE GENOMIC DNA]</scope>
</reference>
<gene>
    <name evidence="2" type="ORF">BQ4739_LOCUS9297</name>
</gene>
<dbReference type="EMBL" id="FNXT01000895">
    <property type="protein sequence ID" value="SZX68987.1"/>
    <property type="molecule type" value="Genomic_DNA"/>
</dbReference>
<keyword evidence="1" id="KW-0812">Transmembrane</keyword>
<keyword evidence="1" id="KW-1133">Transmembrane helix</keyword>
<evidence type="ECO:0000313" key="2">
    <source>
        <dbReference type="EMBL" id="SZX68987.1"/>
    </source>
</evidence>
<protein>
    <submittedName>
        <fullName evidence="2">Uncharacterized protein</fullName>
    </submittedName>
</protein>
<name>A0A383VU18_TETOB</name>
<feature type="transmembrane region" description="Helical" evidence="1">
    <location>
        <begin position="145"/>
        <end position="166"/>
    </location>
</feature>
<proteinExistence type="predicted"/>
<organism evidence="2 3">
    <name type="scientific">Tetradesmus obliquus</name>
    <name type="common">Green alga</name>
    <name type="synonym">Acutodesmus obliquus</name>
    <dbReference type="NCBI Taxonomy" id="3088"/>
    <lineage>
        <taxon>Eukaryota</taxon>
        <taxon>Viridiplantae</taxon>
        <taxon>Chlorophyta</taxon>
        <taxon>core chlorophytes</taxon>
        <taxon>Chlorophyceae</taxon>
        <taxon>CS clade</taxon>
        <taxon>Sphaeropleales</taxon>
        <taxon>Scenedesmaceae</taxon>
        <taxon>Tetradesmus</taxon>
    </lineage>
</organism>
<feature type="transmembrane region" description="Helical" evidence="1">
    <location>
        <begin position="60"/>
        <end position="82"/>
    </location>
</feature>
<feature type="transmembrane region" description="Helical" evidence="1">
    <location>
        <begin position="103"/>
        <end position="125"/>
    </location>
</feature>
<dbReference type="AlphaFoldDB" id="A0A383VU18"/>
<sequence>MHAAVVCLATAIAQLGLTVAILVLVRYQLQGLSTVTVDGKLVVAETCYLTLPGDWPAACIYADVAACVSIAIMFAYFVLQLCATLRASRTNRSTASKLAPQRLHIAQVLVLLLGTVSWLAAASTLQHFSARANAAGLAHAPQRAAVLACCWGSLGLFALLLAGELLPTALANIKASSGLPLQQQQQQHQQCLQQPPGLQLGLSVYSTASAAAAAAAAAAGRSHMSPPASFSAPPGLLHNNGRQQQGIVVGIPCAPAAPVRSAQSMPQLLPPPGEGPGSFQMALLSGRGSFAAGSSSSSSHVMRMPSLQPPPAAVWGTAAGGRIANDSQSVAGRVVVVNRSV</sequence>
<keyword evidence="1" id="KW-0472">Membrane</keyword>
<accession>A0A383VU18</accession>